<keyword evidence="1" id="KW-1133">Transmembrane helix</keyword>
<keyword evidence="3" id="KW-1185">Reference proteome</keyword>
<evidence type="ECO:0000313" key="2">
    <source>
        <dbReference type="EMBL" id="KAG5523175.1"/>
    </source>
</evidence>
<dbReference type="InterPro" id="IPR018793">
    <property type="entry name" value="Cyt_c_oxidase_assmbl_Pet191"/>
</dbReference>
<gene>
    <name evidence="2" type="ORF">RHGRI_035107</name>
</gene>
<dbReference type="Proteomes" id="UP000823749">
    <property type="component" value="Chromosome 12"/>
</dbReference>
<keyword evidence="1" id="KW-0472">Membrane</keyword>
<comment type="caution">
    <text evidence="2">The sequence shown here is derived from an EMBL/GenBank/DDBJ whole genome shotgun (WGS) entry which is preliminary data.</text>
</comment>
<accession>A0AAV6I613</accession>
<reference evidence="2" key="1">
    <citation type="submission" date="2020-08" db="EMBL/GenBank/DDBJ databases">
        <title>Plant Genome Project.</title>
        <authorList>
            <person name="Zhang R.-G."/>
        </authorList>
    </citation>
    <scope>NUCLEOTIDE SEQUENCE</scope>
    <source>
        <strain evidence="2">WSP0</strain>
        <tissue evidence="2">Leaf</tissue>
    </source>
</reference>
<dbReference type="AlphaFoldDB" id="A0AAV6I613"/>
<name>A0AAV6I613_9ERIC</name>
<dbReference type="Pfam" id="PF10203">
    <property type="entry name" value="Pet191_N"/>
    <property type="match status" value="1"/>
</dbReference>
<protein>
    <submittedName>
        <fullName evidence="2">Uncharacterized protein</fullName>
    </submittedName>
</protein>
<proteinExistence type="predicted"/>
<sequence>MSKSCKGLAQELVKCLSESDCVKSHSLWIRMYLGMHVFIYMPSVLLTFYHFGCFLSRLRRDHTENVPRRRAHASQVNVWDCGKHISIAREARHVLPSYFISESTSLIVFL</sequence>
<evidence type="ECO:0000313" key="3">
    <source>
        <dbReference type="Proteomes" id="UP000823749"/>
    </source>
</evidence>
<organism evidence="2 3">
    <name type="scientific">Rhododendron griersonianum</name>
    <dbReference type="NCBI Taxonomy" id="479676"/>
    <lineage>
        <taxon>Eukaryota</taxon>
        <taxon>Viridiplantae</taxon>
        <taxon>Streptophyta</taxon>
        <taxon>Embryophyta</taxon>
        <taxon>Tracheophyta</taxon>
        <taxon>Spermatophyta</taxon>
        <taxon>Magnoliopsida</taxon>
        <taxon>eudicotyledons</taxon>
        <taxon>Gunneridae</taxon>
        <taxon>Pentapetalae</taxon>
        <taxon>asterids</taxon>
        <taxon>Ericales</taxon>
        <taxon>Ericaceae</taxon>
        <taxon>Ericoideae</taxon>
        <taxon>Rhodoreae</taxon>
        <taxon>Rhododendron</taxon>
    </lineage>
</organism>
<keyword evidence="1" id="KW-0812">Transmembrane</keyword>
<dbReference type="EMBL" id="JACTNZ010000012">
    <property type="protein sequence ID" value="KAG5523175.1"/>
    <property type="molecule type" value="Genomic_DNA"/>
</dbReference>
<feature type="transmembrane region" description="Helical" evidence="1">
    <location>
        <begin position="37"/>
        <end position="58"/>
    </location>
</feature>
<evidence type="ECO:0000256" key="1">
    <source>
        <dbReference type="SAM" id="Phobius"/>
    </source>
</evidence>